<dbReference type="Proteomes" id="UP000727056">
    <property type="component" value="Unassembled WGS sequence"/>
</dbReference>
<dbReference type="InterPro" id="IPR029032">
    <property type="entry name" value="AhpD-like"/>
</dbReference>
<reference evidence="2 3" key="1">
    <citation type="submission" date="2020-03" db="EMBL/GenBank/DDBJ databases">
        <title>Draft genome of Streptomyces sp. ventii, isolated from the Axial Seamount in the Pacific Ocean, and resequencing of the two type strains Streptomyces lonarensis strain NCL 716 and Streptomyces bohaiensis strain 11A07.</title>
        <authorList>
            <person name="Loughran R.M."/>
            <person name="Pfannmuller K.M."/>
            <person name="Wasson B.J."/>
            <person name="Deadmond M.C."/>
            <person name="Paddock B.E."/>
            <person name="Koyack M.J."/>
            <person name="Gallegos D.A."/>
            <person name="Mitchell E.A."/>
            <person name="Ushijima B."/>
            <person name="Saw J.H."/>
            <person name="Mcphail K.L."/>
            <person name="Videau P."/>
        </authorList>
    </citation>
    <scope>NUCLEOTIDE SEQUENCE [LARGE SCALE GENOMIC DNA]</scope>
    <source>
        <strain evidence="2 3">11A07</strain>
    </source>
</reference>
<dbReference type="SUPFAM" id="SSF69118">
    <property type="entry name" value="AhpD-like"/>
    <property type="match status" value="1"/>
</dbReference>
<accession>A0ABX1C766</accession>
<dbReference type="RefSeq" id="WP_168086627.1">
    <property type="nucleotide sequence ID" value="NZ_BHZH01000050.1"/>
</dbReference>
<evidence type="ECO:0000313" key="3">
    <source>
        <dbReference type="Proteomes" id="UP000727056"/>
    </source>
</evidence>
<evidence type="ECO:0000259" key="1">
    <source>
        <dbReference type="Pfam" id="PF02627"/>
    </source>
</evidence>
<organism evidence="2 3">
    <name type="scientific">Streptomyces bohaiensis</name>
    <dbReference type="NCBI Taxonomy" id="1431344"/>
    <lineage>
        <taxon>Bacteria</taxon>
        <taxon>Bacillati</taxon>
        <taxon>Actinomycetota</taxon>
        <taxon>Actinomycetes</taxon>
        <taxon>Kitasatosporales</taxon>
        <taxon>Streptomycetaceae</taxon>
        <taxon>Streptomyces</taxon>
    </lineage>
</organism>
<dbReference type="InterPro" id="IPR003779">
    <property type="entry name" value="CMD-like"/>
</dbReference>
<dbReference type="NCBIfam" id="TIGR00778">
    <property type="entry name" value="ahpD_dom"/>
    <property type="match status" value="1"/>
</dbReference>
<evidence type="ECO:0000313" key="2">
    <source>
        <dbReference type="EMBL" id="NJQ13798.1"/>
    </source>
</evidence>
<proteinExistence type="predicted"/>
<sequence>MTTVDLTTGDPAAYRRLLRLSEQADAGVEAAGLPPLLAELVKLRVSQINGCAFCLRMHTRDALALGETTDRLAVLGAWRESQYFSDDERAALRLAESVTSPAAATATAEGEALGAEQASAVAWLAVVMNAWNRVALTSGYPVAPEQAPAGP</sequence>
<name>A0ABX1C766_9ACTN</name>
<dbReference type="EMBL" id="JAAVJC010000008">
    <property type="protein sequence ID" value="NJQ13798.1"/>
    <property type="molecule type" value="Genomic_DNA"/>
</dbReference>
<dbReference type="Gene3D" id="1.20.1290.10">
    <property type="entry name" value="AhpD-like"/>
    <property type="match status" value="1"/>
</dbReference>
<protein>
    <submittedName>
        <fullName evidence="2">Carboxymuconolactone decarboxylase family protein</fullName>
    </submittedName>
</protein>
<dbReference type="InterPro" id="IPR004675">
    <property type="entry name" value="AhpD_core"/>
</dbReference>
<keyword evidence="3" id="KW-1185">Reference proteome</keyword>
<dbReference type="PANTHER" id="PTHR34846:SF5">
    <property type="entry name" value="CARBOXYMUCONOLACTONE DECARBOXYLASE-LIKE DOMAIN-CONTAINING PROTEIN"/>
    <property type="match status" value="1"/>
</dbReference>
<comment type="caution">
    <text evidence="2">The sequence shown here is derived from an EMBL/GenBank/DDBJ whole genome shotgun (WGS) entry which is preliminary data.</text>
</comment>
<dbReference type="PANTHER" id="PTHR34846">
    <property type="entry name" value="4-CARBOXYMUCONOLACTONE DECARBOXYLASE FAMILY PROTEIN (AFU_ORTHOLOGUE AFUA_6G11590)"/>
    <property type="match status" value="1"/>
</dbReference>
<gene>
    <name evidence="2" type="ORF">HCN52_02265</name>
</gene>
<feature type="domain" description="Carboxymuconolactone decarboxylase-like" evidence="1">
    <location>
        <begin position="11"/>
        <end position="96"/>
    </location>
</feature>
<dbReference type="Pfam" id="PF02627">
    <property type="entry name" value="CMD"/>
    <property type="match status" value="1"/>
</dbReference>